<dbReference type="Gene3D" id="1.10.8.60">
    <property type="match status" value="1"/>
</dbReference>
<dbReference type="Proteomes" id="UP000183760">
    <property type="component" value="Unassembled WGS sequence"/>
</dbReference>
<dbReference type="SMART" id="SM00240">
    <property type="entry name" value="FHA"/>
    <property type="match status" value="1"/>
</dbReference>
<dbReference type="PROSITE" id="PS50045">
    <property type="entry name" value="SIGMA54_INTERACT_4"/>
    <property type="match status" value="1"/>
</dbReference>
<feature type="domain" description="Sigma-54 factor interaction" evidence="7">
    <location>
        <begin position="181"/>
        <end position="410"/>
    </location>
</feature>
<dbReference type="PANTHER" id="PTHR32071:SF117">
    <property type="entry name" value="PTS-DEPENDENT DIHYDROXYACETONE KINASE OPERON REGULATORY PROTEIN-RELATED"/>
    <property type="match status" value="1"/>
</dbReference>
<dbReference type="InterPro" id="IPR025944">
    <property type="entry name" value="Sigma_54_int_dom_CS"/>
</dbReference>
<dbReference type="Pfam" id="PF00158">
    <property type="entry name" value="Sigma54_activat"/>
    <property type="match status" value="1"/>
</dbReference>
<dbReference type="CDD" id="cd00060">
    <property type="entry name" value="FHA"/>
    <property type="match status" value="1"/>
</dbReference>
<dbReference type="Pfam" id="PF02954">
    <property type="entry name" value="HTH_8"/>
    <property type="match status" value="1"/>
</dbReference>
<evidence type="ECO:0000256" key="5">
    <source>
        <dbReference type="ARBA" id="ARBA00023163"/>
    </source>
</evidence>
<organism evidence="8 9">
    <name type="scientific">Myxococcus fulvus</name>
    <dbReference type="NCBI Taxonomy" id="33"/>
    <lineage>
        <taxon>Bacteria</taxon>
        <taxon>Pseudomonadati</taxon>
        <taxon>Myxococcota</taxon>
        <taxon>Myxococcia</taxon>
        <taxon>Myxococcales</taxon>
        <taxon>Cystobacterineae</taxon>
        <taxon>Myxococcaceae</taxon>
        <taxon>Myxococcus</taxon>
    </lineage>
</organism>
<feature type="domain" description="FHA" evidence="6">
    <location>
        <begin position="92"/>
        <end position="141"/>
    </location>
</feature>
<dbReference type="InterPro" id="IPR000253">
    <property type="entry name" value="FHA_dom"/>
</dbReference>
<dbReference type="GO" id="GO:0003677">
    <property type="term" value="F:DNA binding"/>
    <property type="evidence" value="ECO:0007669"/>
    <property type="project" value="UniProtKB-KW"/>
</dbReference>
<evidence type="ECO:0000256" key="3">
    <source>
        <dbReference type="ARBA" id="ARBA00023015"/>
    </source>
</evidence>
<dbReference type="Gene3D" id="1.10.10.60">
    <property type="entry name" value="Homeodomain-like"/>
    <property type="match status" value="1"/>
</dbReference>
<keyword evidence="2" id="KW-0067">ATP-binding</keyword>
<dbReference type="CDD" id="cd00009">
    <property type="entry name" value="AAA"/>
    <property type="match status" value="1"/>
</dbReference>
<dbReference type="InterPro" id="IPR008984">
    <property type="entry name" value="SMAD_FHA_dom_sf"/>
</dbReference>
<gene>
    <name evidence="8" type="ORF">SAMN05443572_11838</name>
</gene>
<reference evidence="8 9" key="1">
    <citation type="submission" date="2016-10" db="EMBL/GenBank/DDBJ databases">
        <authorList>
            <person name="Varghese N."/>
            <person name="Submissions S."/>
        </authorList>
    </citation>
    <scope>NUCLEOTIDE SEQUENCE [LARGE SCALE GENOMIC DNA]</scope>
    <source>
        <strain evidence="8 9">DSM 16525</strain>
    </source>
</reference>
<evidence type="ECO:0000259" key="6">
    <source>
        <dbReference type="PROSITE" id="PS50006"/>
    </source>
</evidence>
<evidence type="ECO:0000256" key="1">
    <source>
        <dbReference type="ARBA" id="ARBA00022741"/>
    </source>
</evidence>
<keyword evidence="9" id="KW-1185">Reference proteome</keyword>
<accession>A0ABY1CYE2</accession>
<dbReference type="InterPro" id="IPR003593">
    <property type="entry name" value="AAA+_ATPase"/>
</dbReference>
<protein>
    <submittedName>
        <fullName evidence="8">DNA-binding transcriptional response regulator, NtrC family, contains REC, AAA-type ATPase, and a Fis-type DNA-binding domains</fullName>
    </submittedName>
</protein>
<dbReference type="InterPro" id="IPR027417">
    <property type="entry name" value="P-loop_NTPase"/>
</dbReference>
<evidence type="ECO:0000313" key="9">
    <source>
        <dbReference type="Proteomes" id="UP000183760"/>
    </source>
</evidence>
<evidence type="ECO:0000256" key="4">
    <source>
        <dbReference type="ARBA" id="ARBA00023125"/>
    </source>
</evidence>
<dbReference type="PANTHER" id="PTHR32071">
    <property type="entry name" value="TRANSCRIPTIONAL REGULATORY PROTEIN"/>
    <property type="match status" value="1"/>
</dbReference>
<dbReference type="Pfam" id="PF00498">
    <property type="entry name" value="FHA"/>
    <property type="match status" value="1"/>
</dbReference>
<evidence type="ECO:0000313" key="8">
    <source>
        <dbReference type="EMBL" id="SEU42052.1"/>
    </source>
</evidence>
<dbReference type="SMART" id="SM00382">
    <property type="entry name" value="AAA"/>
    <property type="match status" value="1"/>
</dbReference>
<evidence type="ECO:0000259" key="7">
    <source>
        <dbReference type="PROSITE" id="PS50045"/>
    </source>
</evidence>
<dbReference type="Pfam" id="PF25601">
    <property type="entry name" value="AAA_lid_14"/>
    <property type="match status" value="1"/>
</dbReference>
<comment type="caution">
    <text evidence="8">The sequence shown here is derived from an EMBL/GenBank/DDBJ whole genome shotgun (WGS) entry which is preliminary data.</text>
</comment>
<dbReference type="Gene3D" id="3.40.50.300">
    <property type="entry name" value="P-loop containing nucleotide triphosphate hydrolases"/>
    <property type="match status" value="1"/>
</dbReference>
<dbReference type="SUPFAM" id="SSF46689">
    <property type="entry name" value="Homeodomain-like"/>
    <property type="match status" value="1"/>
</dbReference>
<dbReference type="SUPFAM" id="SSF49879">
    <property type="entry name" value="SMAD/FHA domain"/>
    <property type="match status" value="1"/>
</dbReference>
<dbReference type="InterPro" id="IPR058031">
    <property type="entry name" value="AAA_lid_NorR"/>
</dbReference>
<dbReference type="SUPFAM" id="SSF52540">
    <property type="entry name" value="P-loop containing nucleoside triphosphate hydrolases"/>
    <property type="match status" value="1"/>
</dbReference>
<keyword evidence="4 8" id="KW-0238">DNA-binding</keyword>
<name>A0ABY1CYE2_MYXFU</name>
<keyword evidence="3" id="KW-0805">Transcription regulation</keyword>
<dbReference type="PROSITE" id="PS50006">
    <property type="entry name" value="FHA_DOMAIN"/>
    <property type="match status" value="1"/>
</dbReference>
<dbReference type="Gene3D" id="2.60.200.20">
    <property type="match status" value="1"/>
</dbReference>
<dbReference type="InterPro" id="IPR009057">
    <property type="entry name" value="Homeodomain-like_sf"/>
</dbReference>
<dbReference type="InterPro" id="IPR002197">
    <property type="entry name" value="HTH_Fis"/>
</dbReference>
<dbReference type="InterPro" id="IPR002078">
    <property type="entry name" value="Sigma_54_int"/>
</dbReference>
<sequence length="488" mass="54342">MDDRNFASRGHGILKLMSASDRARTPPPIPDVKNDPVWKVEARESGDEALHVTLPYEQGRRAYDASTVRRFRLTVVEGPQSGSTWESTSDTCSVGSHPLNDFAVDDSTVSRFHCEIRIGPKGPQVRDLDSLNGVILDGVLVMEGVLRSGSLLRLGRVVLRFDFSAENNRLPVSESTRFGTLVGASVAMRVCFAMMERAASRDVTVLLEGETGTGKSQAAQAIHEAGRRKDGPFLVVDCGAIPAHLLESELFGHEKGAFTGAHQRRAGVFEEAIGGTVFLDEIGELPAELQPKLLRVLENREIRRVGSNTYQPVDVRLMAATHRDLRAEVNAGRFRSDLFFRLAVLRIALPPLRQRPEDLPLLVEGILGTLGADKERTASLRTPDFLARLRYAAWPGNVRELRNYLERCLVFEEAVELTEDESRSGNPMEVDPTLPYADQRRRAVDDFERRYLRALLEKHQGKVAQAAVTAGMDRVHLYRLLRRHGIKP</sequence>
<evidence type="ECO:0000256" key="2">
    <source>
        <dbReference type="ARBA" id="ARBA00022840"/>
    </source>
</evidence>
<keyword evidence="5" id="KW-0804">Transcription</keyword>
<dbReference type="EMBL" id="FOIB01000018">
    <property type="protein sequence ID" value="SEU42052.1"/>
    <property type="molecule type" value="Genomic_DNA"/>
</dbReference>
<proteinExistence type="predicted"/>
<dbReference type="PROSITE" id="PS00688">
    <property type="entry name" value="SIGMA54_INTERACT_3"/>
    <property type="match status" value="1"/>
</dbReference>
<keyword evidence="1" id="KW-0547">Nucleotide-binding</keyword>